<dbReference type="AlphaFoldDB" id="A0A401NP25"/>
<reference evidence="3 4" key="1">
    <citation type="journal article" date="2018" name="Nat. Ecol. Evol.">
        <title>Shark genomes provide insights into elasmobranch evolution and the origin of vertebrates.</title>
        <authorList>
            <person name="Hara Y"/>
            <person name="Yamaguchi K"/>
            <person name="Onimaru K"/>
            <person name="Kadota M"/>
            <person name="Koyanagi M"/>
            <person name="Keeley SD"/>
            <person name="Tatsumi K"/>
            <person name="Tanaka K"/>
            <person name="Motone F"/>
            <person name="Kageyama Y"/>
            <person name="Nozu R"/>
            <person name="Adachi N"/>
            <person name="Nishimura O"/>
            <person name="Nakagawa R"/>
            <person name="Tanegashima C"/>
            <person name="Kiyatake I"/>
            <person name="Matsumoto R"/>
            <person name="Murakumo K"/>
            <person name="Nishida K"/>
            <person name="Terakita A"/>
            <person name="Kuratani S"/>
            <person name="Sato K"/>
            <person name="Hyodo S Kuraku.S."/>
        </authorList>
    </citation>
    <scope>NUCLEOTIDE SEQUENCE [LARGE SCALE GENOMIC DNA]</scope>
</reference>
<accession>A0A401NP25</accession>
<name>A0A401NP25_SCYTO</name>
<dbReference type="OMA" id="RQPDCGQ"/>
<dbReference type="PANTHER" id="PTHR16095:SF9">
    <property type="entry name" value="PROLINE AND SERINE-RICH PROTEIN 2"/>
    <property type="match status" value="1"/>
</dbReference>
<evidence type="ECO:0008006" key="5">
    <source>
        <dbReference type="Google" id="ProtNLM"/>
    </source>
</evidence>
<protein>
    <recommendedName>
        <fullName evidence="5">Proline and serine-rich protein 2</fullName>
    </recommendedName>
</protein>
<comment type="caution">
    <text evidence="3">The sequence shown here is derived from an EMBL/GenBank/DDBJ whole genome shotgun (WGS) entry which is preliminary data.</text>
</comment>
<evidence type="ECO:0000256" key="1">
    <source>
        <dbReference type="ARBA" id="ARBA00022553"/>
    </source>
</evidence>
<proteinExistence type="predicted"/>
<dbReference type="STRING" id="75743.A0A401NP25"/>
<dbReference type="PANTHER" id="PTHR16095">
    <property type="entry name" value="TRANSMEMBRANE PROTEIN 143 FAMILY MEMBER"/>
    <property type="match status" value="1"/>
</dbReference>
<organism evidence="3 4">
    <name type="scientific">Scyliorhinus torazame</name>
    <name type="common">Cloudy catshark</name>
    <name type="synonym">Catulus torazame</name>
    <dbReference type="NCBI Taxonomy" id="75743"/>
    <lineage>
        <taxon>Eukaryota</taxon>
        <taxon>Metazoa</taxon>
        <taxon>Chordata</taxon>
        <taxon>Craniata</taxon>
        <taxon>Vertebrata</taxon>
        <taxon>Chondrichthyes</taxon>
        <taxon>Elasmobranchii</taxon>
        <taxon>Galeomorphii</taxon>
        <taxon>Galeoidea</taxon>
        <taxon>Carcharhiniformes</taxon>
        <taxon>Scyliorhinidae</taxon>
        <taxon>Scyliorhinus</taxon>
    </lineage>
</organism>
<evidence type="ECO:0000256" key="2">
    <source>
        <dbReference type="SAM" id="MobiDB-lite"/>
    </source>
</evidence>
<evidence type="ECO:0000313" key="4">
    <source>
        <dbReference type="Proteomes" id="UP000288216"/>
    </source>
</evidence>
<dbReference type="Proteomes" id="UP000288216">
    <property type="component" value="Unassembled WGS sequence"/>
</dbReference>
<dbReference type="OrthoDB" id="8725016at2759"/>
<keyword evidence="4" id="KW-1185">Reference proteome</keyword>
<dbReference type="EMBL" id="BFAA01002592">
    <property type="protein sequence ID" value="GCB62612.1"/>
    <property type="molecule type" value="Genomic_DNA"/>
</dbReference>
<feature type="region of interest" description="Disordered" evidence="2">
    <location>
        <begin position="19"/>
        <end position="42"/>
    </location>
</feature>
<feature type="region of interest" description="Disordered" evidence="2">
    <location>
        <begin position="404"/>
        <end position="428"/>
    </location>
</feature>
<keyword evidence="1" id="KW-0597">Phosphoprotein</keyword>
<gene>
    <name evidence="3" type="ORF">scyTo_0007258</name>
</gene>
<sequence>MPVESSYSKMDYDVSLRSKLPGIERMGSEDSGFGSRSKNSNLDDDFMNYMSHEEKECILFFETTLDSLKVDLEESCSVCSVKSEDPTTPTQINSGNEEIIDLVATRSQTTESIPKYDNVLPVDVPRKEEVRTIEEKPQLKQPELPLPAKNAAPALLKKQRSFVRTSLESEMVLAGASYGPDRPPGSVPTPVVIAQKIAEKQVGNGTTSPVSPAESKRFTYEKDQMNSTSPTESQEFHYKNAKLQKFPSNISISVPSRGYSDTISKAAVKVQDRKAQVLANLGGTSLLVAELDDQQPKVVPPRRSLSFKEAVSIQTRGGALSKLGPVKEYNVTDLNIPNGFSSKVRNSPSAQLLQMSPVTNGTPVASPVPVTPPLKALSPKPETKGIPHPSTKLNISGIHRSRSIQKPAGFRPQGVTVQFSGRGASDESRKEALRKLGLLRNNDIQ</sequence>
<evidence type="ECO:0000313" key="3">
    <source>
        <dbReference type="EMBL" id="GCB62612.1"/>
    </source>
</evidence>